<dbReference type="OrthoDB" id="9813880at2"/>
<dbReference type="AlphaFoldDB" id="A0A3M9NBQ9"/>
<dbReference type="EMBL" id="RJJR01000011">
    <property type="protein sequence ID" value="RNI35240.1"/>
    <property type="molecule type" value="Genomic_DNA"/>
</dbReference>
<dbReference type="InterPro" id="IPR005835">
    <property type="entry name" value="NTP_transferase_dom"/>
</dbReference>
<dbReference type="GO" id="GO:0016740">
    <property type="term" value="F:transferase activity"/>
    <property type="evidence" value="ECO:0007669"/>
    <property type="project" value="UniProtKB-KW"/>
</dbReference>
<evidence type="ECO:0000313" key="3">
    <source>
        <dbReference type="Proteomes" id="UP000267223"/>
    </source>
</evidence>
<dbReference type="InterPro" id="IPR050486">
    <property type="entry name" value="Mannose-1P_guanyltransferase"/>
</dbReference>
<proteinExistence type="predicted"/>
<evidence type="ECO:0000259" key="1">
    <source>
        <dbReference type="Pfam" id="PF00483"/>
    </source>
</evidence>
<feature type="domain" description="Nucleotidyl transferase" evidence="1">
    <location>
        <begin position="5"/>
        <end position="231"/>
    </location>
</feature>
<dbReference type="CDD" id="cd06915">
    <property type="entry name" value="NTP_transferase_WcbM_like"/>
    <property type="match status" value="1"/>
</dbReference>
<reference evidence="2 3" key="1">
    <citation type="submission" date="2018-11" db="EMBL/GenBank/DDBJ databases">
        <title>Draft genome sequence of Ferruginibacter sp. BO-59.</title>
        <authorList>
            <person name="Im W.T."/>
        </authorList>
    </citation>
    <scope>NUCLEOTIDE SEQUENCE [LARGE SCALE GENOMIC DNA]</scope>
    <source>
        <strain evidence="2 3">BO-59</strain>
    </source>
</reference>
<evidence type="ECO:0000313" key="2">
    <source>
        <dbReference type="EMBL" id="RNI35240.1"/>
    </source>
</evidence>
<organism evidence="2 3">
    <name type="scientific">Hanamia caeni</name>
    <dbReference type="NCBI Taxonomy" id="2294116"/>
    <lineage>
        <taxon>Bacteria</taxon>
        <taxon>Pseudomonadati</taxon>
        <taxon>Bacteroidota</taxon>
        <taxon>Chitinophagia</taxon>
        <taxon>Chitinophagales</taxon>
        <taxon>Chitinophagaceae</taxon>
        <taxon>Hanamia</taxon>
    </lineage>
</organism>
<keyword evidence="2" id="KW-0808">Transferase</keyword>
<accession>A0A3M9NBQ9</accession>
<dbReference type="PANTHER" id="PTHR22572">
    <property type="entry name" value="SUGAR-1-PHOSPHATE GUANYL TRANSFERASE"/>
    <property type="match status" value="1"/>
</dbReference>
<name>A0A3M9NBQ9_9BACT</name>
<dbReference type="Proteomes" id="UP000267223">
    <property type="component" value="Unassembled WGS sequence"/>
</dbReference>
<sequence length="238" mass="27367">MIKETIILAGGMGTRLRPVVSDVPKCMAIVGDKPFLYYLIEFLKKSGIEHFIFSVGYLHEAIEEYLSSNYKELNYSISLETEPLGTGGAIQLAINKTIERNILVCNGDTFYNVDINRLSEFHFQKNAACTLSLKRMENFDRYGVVELNDDSSIKSFKEKQFYKQGLINGGMYALNTQEFLHEPLPQKFSFEKDYLEKKVHSPNHRIFGIEQDCYFIDIGIPEDYEKAQKELPAVQNNF</sequence>
<gene>
    <name evidence="2" type="ORF">EFY79_13360</name>
</gene>
<dbReference type="SUPFAM" id="SSF53448">
    <property type="entry name" value="Nucleotide-diphospho-sugar transferases"/>
    <property type="match status" value="1"/>
</dbReference>
<dbReference type="RefSeq" id="WP_123121227.1">
    <property type="nucleotide sequence ID" value="NZ_RJJR01000011.1"/>
</dbReference>
<protein>
    <submittedName>
        <fullName evidence="2">Nucleotidyltransferase</fullName>
    </submittedName>
</protein>
<dbReference type="Gene3D" id="3.90.550.10">
    <property type="entry name" value="Spore Coat Polysaccharide Biosynthesis Protein SpsA, Chain A"/>
    <property type="match status" value="1"/>
</dbReference>
<dbReference type="InterPro" id="IPR029044">
    <property type="entry name" value="Nucleotide-diphossugar_trans"/>
</dbReference>
<dbReference type="Pfam" id="PF00483">
    <property type="entry name" value="NTP_transferase"/>
    <property type="match status" value="1"/>
</dbReference>
<keyword evidence="3" id="KW-1185">Reference proteome</keyword>
<comment type="caution">
    <text evidence="2">The sequence shown here is derived from an EMBL/GenBank/DDBJ whole genome shotgun (WGS) entry which is preliminary data.</text>
</comment>